<dbReference type="Gene3D" id="2.60.40.1090">
    <property type="entry name" value="Fimbrial-type adhesion domain"/>
    <property type="match status" value="1"/>
</dbReference>
<evidence type="ECO:0000256" key="1">
    <source>
        <dbReference type="ARBA" id="ARBA00004561"/>
    </source>
</evidence>
<dbReference type="Pfam" id="PF00419">
    <property type="entry name" value="Fimbrial"/>
    <property type="match status" value="1"/>
</dbReference>
<gene>
    <name evidence="7" type="ordered locus">KOX_11170</name>
</gene>
<evidence type="ECO:0000256" key="4">
    <source>
        <dbReference type="ARBA" id="ARBA00023263"/>
    </source>
</evidence>
<dbReference type="InterPro" id="IPR000259">
    <property type="entry name" value="Adhesion_dom_fimbrial"/>
</dbReference>
<feature type="chain" id="PRO_5002611152" evidence="5">
    <location>
        <begin position="21"/>
        <end position="359"/>
    </location>
</feature>
<accession>A0A0H3HC50</accession>
<organism evidence="7 8">
    <name type="scientific">Klebsiella michiganensis (strain ATCC 8724 / DSM 4798 / JCM 20051 / NBRC 3318 / NRRL B-199 / KCTC 1686 / BUCSAV 143 / CCM 1901)</name>
    <dbReference type="NCBI Taxonomy" id="1006551"/>
    <lineage>
        <taxon>Bacteria</taxon>
        <taxon>Pseudomonadati</taxon>
        <taxon>Pseudomonadota</taxon>
        <taxon>Gammaproteobacteria</taxon>
        <taxon>Enterobacterales</taxon>
        <taxon>Enterobacteriaceae</taxon>
        <taxon>Klebsiella/Raoultella group</taxon>
        <taxon>Klebsiella</taxon>
    </lineage>
</organism>
<evidence type="ECO:0000256" key="2">
    <source>
        <dbReference type="ARBA" id="ARBA00006671"/>
    </source>
</evidence>
<proteinExistence type="inferred from homology"/>
<comment type="similarity">
    <text evidence="2">Belongs to the fimbrial protein family.</text>
</comment>
<dbReference type="HOGENOM" id="CLU_065547_0_0_6"/>
<sequence>MIKLMVYPFALLALSFGASAKECHLDDGRSGSLTLNNGVTTYPITFKTALGDQGSKKPELLTFDIQSSYALRTECDAGNDGFDFYAKTNPSATPTTVDGRALFPTNIEGIYYAVRIYTQAGGGGYLPEVNSSKDWVWVSGGNQSYWNNQQLKYSVTLYQDVPFQGNLNHDMRIYPKDSRTLGQIRVGSADSDDNNPWTINVNPSSFSILVMAATCSSAMVNNGTNNVNFGDVMFSSFREGYWPRTPFTLRLSGCNNTVWVRMKLATPKSELSVTGGVTLMTNTLTGSDAATGVGVGLASNFTTADGFNLQPGLEIWSPSTSVSNSSSYDYSFDAWLSRTSGELKPGKFKAIGTFTIDYF</sequence>
<dbReference type="InterPro" id="IPR036937">
    <property type="entry name" value="Adhesion_dom_fimbrial_sf"/>
</dbReference>
<evidence type="ECO:0000259" key="6">
    <source>
        <dbReference type="Pfam" id="PF00419"/>
    </source>
</evidence>
<name>A0A0H3HC50_KLEM8</name>
<evidence type="ECO:0000256" key="5">
    <source>
        <dbReference type="SAM" id="SignalP"/>
    </source>
</evidence>
<dbReference type="InterPro" id="IPR050263">
    <property type="entry name" value="Bact_Fimbrial_Adh_Pro"/>
</dbReference>
<evidence type="ECO:0000313" key="7">
    <source>
        <dbReference type="EMBL" id="AEX03960.1"/>
    </source>
</evidence>
<dbReference type="PANTHER" id="PTHR33420">
    <property type="entry name" value="FIMBRIAL SUBUNIT ELFA-RELATED"/>
    <property type="match status" value="1"/>
</dbReference>
<reference evidence="7 8" key="1">
    <citation type="journal article" date="2012" name="J. Bacteriol.">
        <title>Complete genome sequence of Klebsiella oxytoca KCTC 1686, used in production of 2,3-butanediol.</title>
        <authorList>
            <person name="Shin S.H."/>
            <person name="Kim S."/>
            <person name="Kim J.Y."/>
            <person name="Lee S."/>
            <person name="Um Y."/>
            <person name="Oh M.K."/>
            <person name="Kim Y.R."/>
            <person name="Lee J."/>
            <person name="Yang K.S."/>
        </authorList>
    </citation>
    <scope>NUCLEOTIDE SEQUENCE [LARGE SCALE GENOMIC DNA]</scope>
    <source>
        <strain evidence="8">ATCC 8724 / DSM 4798 / JCM 20051 / NBRC 3318 / NRRL B-199 / KCTC 1686</strain>
    </source>
</reference>
<evidence type="ECO:0000313" key="8">
    <source>
        <dbReference type="Proteomes" id="UP000007843"/>
    </source>
</evidence>
<dbReference type="AlphaFoldDB" id="A0A0H3HC50"/>
<dbReference type="SUPFAM" id="SSF49401">
    <property type="entry name" value="Bacterial adhesins"/>
    <property type="match status" value="1"/>
</dbReference>
<dbReference type="Proteomes" id="UP000007843">
    <property type="component" value="Chromosome"/>
</dbReference>
<comment type="subcellular location">
    <subcellularLocation>
        <location evidence="1">Fimbrium</location>
    </subcellularLocation>
</comment>
<dbReference type="KEGG" id="kox:KOX_11170"/>
<feature type="domain" description="Fimbrial-type adhesion" evidence="6">
    <location>
        <begin position="210"/>
        <end position="358"/>
    </location>
</feature>
<dbReference type="GO" id="GO:0009289">
    <property type="term" value="C:pilus"/>
    <property type="evidence" value="ECO:0007669"/>
    <property type="project" value="UniProtKB-SubCell"/>
</dbReference>
<evidence type="ECO:0000256" key="3">
    <source>
        <dbReference type="ARBA" id="ARBA00022729"/>
    </source>
</evidence>
<dbReference type="GO" id="GO:0043709">
    <property type="term" value="P:cell adhesion involved in single-species biofilm formation"/>
    <property type="evidence" value="ECO:0007669"/>
    <property type="project" value="TreeGrafter"/>
</dbReference>
<dbReference type="EMBL" id="CP003218">
    <property type="protein sequence ID" value="AEX03960.1"/>
    <property type="molecule type" value="Genomic_DNA"/>
</dbReference>
<dbReference type="InterPro" id="IPR008966">
    <property type="entry name" value="Adhesion_dom_sf"/>
</dbReference>
<feature type="signal peptide" evidence="5">
    <location>
        <begin position="1"/>
        <end position="20"/>
    </location>
</feature>
<keyword evidence="3 5" id="KW-0732">Signal</keyword>
<dbReference type="PANTHER" id="PTHR33420:SF3">
    <property type="entry name" value="FIMBRIAL SUBUNIT ELFA"/>
    <property type="match status" value="1"/>
</dbReference>
<dbReference type="RefSeq" id="WP_014227955.1">
    <property type="nucleotide sequence ID" value="NC_016612.1"/>
</dbReference>
<keyword evidence="4" id="KW-0281">Fimbrium</keyword>
<protein>
    <submittedName>
        <fullName evidence="7">Putative fimbrial protein StkG</fullName>
    </submittedName>
</protein>